<evidence type="ECO:0000256" key="2">
    <source>
        <dbReference type="ARBA" id="ARBA00023295"/>
    </source>
</evidence>
<proteinExistence type="predicted"/>
<evidence type="ECO:0000259" key="3">
    <source>
        <dbReference type="Pfam" id="PF21467"/>
    </source>
</evidence>
<organism evidence="4">
    <name type="scientific">Hyalella azteca</name>
    <name type="common">Amphipod</name>
    <dbReference type="NCBI Taxonomy" id="294128"/>
    <lineage>
        <taxon>Eukaryota</taxon>
        <taxon>Metazoa</taxon>
        <taxon>Ecdysozoa</taxon>
        <taxon>Arthropoda</taxon>
        <taxon>Crustacea</taxon>
        <taxon>Multicrustacea</taxon>
        <taxon>Malacostraca</taxon>
        <taxon>Eumalacostraca</taxon>
        <taxon>Peracarida</taxon>
        <taxon>Amphipoda</taxon>
        <taxon>Senticaudata</taxon>
        <taxon>Talitrida</taxon>
        <taxon>Talitroidea</taxon>
        <taxon>Hyalellidae</taxon>
        <taxon>Hyalella</taxon>
    </lineage>
</organism>
<evidence type="ECO:0000313" key="4">
    <source>
        <dbReference type="EMBL" id="KAA0187151.1"/>
    </source>
</evidence>
<protein>
    <recommendedName>
        <fullName evidence="3">Beta-galactosidase galactose-binding domain-containing protein</fullName>
    </recommendedName>
</protein>
<dbReference type="PANTHER" id="PTHR23421">
    <property type="entry name" value="BETA-GALACTOSIDASE RELATED"/>
    <property type="match status" value="1"/>
</dbReference>
<name>A0A6A0GU64_HYAAZ</name>
<dbReference type="InterPro" id="IPR048913">
    <property type="entry name" value="BetaGal_gal-bd"/>
</dbReference>
<keyword evidence="1" id="KW-0378">Hydrolase</keyword>
<dbReference type="GO" id="GO:0004553">
    <property type="term" value="F:hydrolase activity, hydrolyzing O-glycosyl compounds"/>
    <property type="evidence" value="ECO:0007669"/>
    <property type="project" value="InterPro"/>
</dbReference>
<keyword evidence="2" id="KW-0326">Glycosidase</keyword>
<reference evidence="4" key="1">
    <citation type="submission" date="2014-08" db="EMBL/GenBank/DDBJ databases">
        <authorList>
            <person name="Murali S."/>
            <person name="Richards S."/>
            <person name="Bandaranaike D."/>
            <person name="Bellair M."/>
            <person name="Blankenburg K."/>
            <person name="Chao H."/>
            <person name="Dinh H."/>
            <person name="Doddapaneni H."/>
            <person name="Dugan-Rocha S."/>
            <person name="Elkadiri S."/>
            <person name="Gnanaolivu R."/>
            <person name="Hughes D."/>
            <person name="Lee S."/>
            <person name="Li M."/>
            <person name="Ming W."/>
            <person name="Munidasa M."/>
            <person name="Muniz J."/>
            <person name="Nguyen L."/>
            <person name="Osuji N."/>
            <person name="Pu L.-L."/>
            <person name="Puazo M."/>
            <person name="Skinner E."/>
            <person name="Qu C."/>
            <person name="Quiroz J."/>
            <person name="Raj R."/>
            <person name="Weissenberger G."/>
            <person name="Xin Y."/>
            <person name="Zou X."/>
            <person name="Han Y."/>
            <person name="Worley K."/>
            <person name="Muzny D."/>
            <person name="Gibbs R."/>
        </authorList>
    </citation>
    <scope>NUCLEOTIDE SEQUENCE</scope>
    <source>
        <strain evidence="4">HAZT.00-mixed</strain>
        <tissue evidence="4">Whole organism</tissue>
    </source>
</reference>
<dbReference type="EMBL" id="JQDR03015116">
    <property type="protein sequence ID" value="KAA0187151.1"/>
    <property type="molecule type" value="Genomic_DNA"/>
</dbReference>
<accession>A0A6A0GU64</accession>
<comment type="caution">
    <text evidence="4">The sequence shown here is derived from an EMBL/GenBank/DDBJ whole genome shotgun (WGS) entry which is preliminary data.</text>
</comment>
<gene>
    <name evidence="4" type="ORF">HAZT_HAZT000615</name>
</gene>
<dbReference type="AlphaFoldDB" id="A0A6A0GU64"/>
<dbReference type="GO" id="GO:0005975">
    <property type="term" value="P:carbohydrate metabolic process"/>
    <property type="evidence" value="ECO:0007669"/>
    <property type="project" value="InterPro"/>
</dbReference>
<sequence length="135" mass="15434">MYRTTVTLSAPPLDTFLDMRQWNKGVVFVNGFNVGRYWSVGPQRTLYVPTPLLVQGDNQFQWHPQPHLYCTVTRISSFSKSLEPPKFYIDASNEQNLRGGSLGIARYQKLLKPTSELGIIFSNVFLGWDPGYFDP</sequence>
<reference evidence="4" key="3">
    <citation type="submission" date="2019-06" db="EMBL/GenBank/DDBJ databases">
        <authorList>
            <person name="Poynton C."/>
            <person name="Hasenbein S."/>
            <person name="Benoit J.B."/>
            <person name="Sepulveda M.S."/>
            <person name="Poelchau M.F."/>
            <person name="Murali S.C."/>
            <person name="Chen S."/>
            <person name="Glastad K.M."/>
            <person name="Werren J.H."/>
            <person name="Vineis J.H."/>
            <person name="Bowen J.L."/>
            <person name="Friedrich M."/>
            <person name="Jones J."/>
            <person name="Robertson H.M."/>
            <person name="Feyereisen R."/>
            <person name="Mechler-Hickson A."/>
            <person name="Mathers N."/>
            <person name="Lee C.E."/>
            <person name="Colbourne J.K."/>
            <person name="Biales A."/>
            <person name="Johnston J.S."/>
            <person name="Wellborn G.A."/>
            <person name="Rosendale A.J."/>
            <person name="Cridge A.G."/>
            <person name="Munoz-Torres M.C."/>
            <person name="Bain P.A."/>
            <person name="Manny A.R."/>
            <person name="Major K.M."/>
            <person name="Lambert F.N."/>
            <person name="Vulpe C.D."/>
            <person name="Tuck P."/>
            <person name="Blalock B.J."/>
            <person name="Lin Y.-Y."/>
            <person name="Smith M.E."/>
            <person name="Ochoa-Acuna H."/>
            <person name="Chen M.-J.M."/>
            <person name="Childers C.P."/>
            <person name="Qu J."/>
            <person name="Dugan S."/>
            <person name="Lee S.L."/>
            <person name="Chao H."/>
            <person name="Dinh H."/>
            <person name="Han Y."/>
            <person name="Doddapaneni H."/>
            <person name="Worley K.C."/>
            <person name="Muzny D.M."/>
            <person name="Gibbs R.A."/>
            <person name="Richards S."/>
        </authorList>
    </citation>
    <scope>NUCLEOTIDE SEQUENCE</scope>
    <source>
        <strain evidence="4">HAZT.00-mixed</strain>
        <tissue evidence="4">Whole organism</tissue>
    </source>
</reference>
<dbReference type="SUPFAM" id="SSF49785">
    <property type="entry name" value="Galactose-binding domain-like"/>
    <property type="match status" value="1"/>
</dbReference>
<dbReference type="Proteomes" id="UP000711488">
    <property type="component" value="Unassembled WGS sequence"/>
</dbReference>
<dbReference type="InterPro" id="IPR008979">
    <property type="entry name" value="Galactose-bd-like_sf"/>
</dbReference>
<feature type="domain" description="Beta-galactosidase galactose-binding" evidence="3">
    <location>
        <begin position="2"/>
        <end position="58"/>
    </location>
</feature>
<evidence type="ECO:0000256" key="1">
    <source>
        <dbReference type="ARBA" id="ARBA00022801"/>
    </source>
</evidence>
<dbReference type="Gene3D" id="2.60.120.260">
    <property type="entry name" value="Galactose-binding domain-like"/>
    <property type="match status" value="1"/>
</dbReference>
<dbReference type="Pfam" id="PF21467">
    <property type="entry name" value="BetaGal_gal-bd"/>
    <property type="match status" value="1"/>
</dbReference>
<dbReference type="InterPro" id="IPR001944">
    <property type="entry name" value="Glycoside_Hdrlase_35"/>
</dbReference>
<reference evidence="4" key="2">
    <citation type="journal article" date="2018" name="Environ. Sci. Technol.">
        <title>The Toxicogenome of Hyalella azteca: A Model for Sediment Ecotoxicology and Evolutionary Toxicology.</title>
        <authorList>
            <person name="Poynton H.C."/>
            <person name="Hasenbein S."/>
            <person name="Benoit J.B."/>
            <person name="Sepulveda M.S."/>
            <person name="Poelchau M.F."/>
            <person name="Hughes D.S.T."/>
            <person name="Murali S.C."/>
            <person name="Chen S."/>
            <person name="Glastad K.M."/>
            <person name="Goodisman M.A.D."/>
            <person name="Werren J.H."/>
            <person name="Vineis J.H."/>
            <person name="Bowen J.L."/>
            <person name="Friedrich M."/>
            <person name="Jones J."/>
            <person name="Robertson H.M."/>
            <person name="Feyereisen R."/>
            <person name="Mechler-Hickson A."/>
            <person name="Mathers N."/>
            <person name="Lee C.E."/>
            <person name="Colbourne J.K."/>
            <person name="Biales A."/>
            <person name="Johnston J.S."/>
            <person name="Wellborn G.A."/>
            <person name="Rosendale A.J."/>
            <person name="Cridge A.G."/>
            <person name="Munoz-Torres M.C."/>
            <person name="Bain P.A."/>
            <person name="Manny A.R."/>
            <person name="Major K.M."/>
            <person name="Lambert F.N."/>
            <person name="Vulpe C.D."/>
            <person name="Tuck P."/>
            <person name="Blalock B.J."/>
            <person name="Lin Y.Y."/>
            <person name="Smith M.E."/>
            <person name="Ochoa-Acuna H."/>
            <person name="Chen M.M."/>
            <person name="Childers C.P."/>
            <person name="Qu J."/>
            <person name="Dugan S."/>
            <person name="Lee S.L."/>
            <person name="Chao H."/>
            <person name="Dinh H."/>
            <person name="Han Y."/>
            <person name="Doddapaneni H."/>
            <person name="Worley K.C."/>
            <person name="Muzny D.M."/>
            <person name="Gibbs R.A."/>
            <person name="Richards S."/>
        </authorList>
    </citation>
    <scope>NUCLEOTIDE SEQUENCE</scope>
    <source>
        <strain evidence="4">HAZT.00-mixed</strain>
        <tissue evidence="4">Whole organism</tissue>
    </source>
</reference>